<reference evidence="6" key="1">
    <citation type="submission" date="2015-02" db="EMBL/GenBank/DDBJ databases">
        <title>Complete Genome Sequencing of Pandoraea vervacti NS15 sp. nov.</title>
        <authorList>
            <person name="Chan K.-G."/>
        </authorList>
    </citation>
    <scope>NUCLEOTIDE SEQUENCE [LARGE SCALE GENOMIC DNA]</scope>
    <source>
        <strain evidence="6">NS15</strain>
    </source>
</reference>
<evidence type="ECO:0000313" key="6">
    <source>
        <dbReference type="Proteomes" id="UP000035085"/>
    </source>
</evidence>
<dbReference type="Proteomes" id="UP000035085">
    <property type="component" value="Chromosome"/>
</dbReference>
<keyword evidence="3" id="KW-0238">DNA-binding</keyword>
<evidence type="ECO:0000259" key="4">
    <source>
        <dbReference type="Pfam" id="PF01420"/>
    </source>
</evidence>
<keyword evidence="2" id="KW-0680">Restriction system</keyword>
<keyword evidence="6" id="KW-1185">Reference proteome</keyword>
<evidence type="ECO:0000256" key="1">
    <source>
        <dbReference type="ARBA" id="ARBA00010923"/>
    </source>
</evidence>
<name>A0ABN4FL53_9BURK</name>
<evidence type="ECO:0000256" key="3">
    <source>
        <dbReference type="ARBA" id="ARBA00023125"/>
    </source>
</evidence>
<gene>
    <name evidence="5" type="ORF">UC34_00110</name>
</gene>
<dbReference type="CDD" id="cd16961">
    <property type="entry name" value="RMtype1_S_TRD-CR_like"/>
    <property type="match status" value="1"/>
</dbReference>
<feature type="domain" description="Type I restriction modification DNA specificity" evidence="4">
    <location>
        <begin position="60"/>
        <end position="164"/>
    </location>
</feature>
<dbReference type="InterPro" id="IPR044946">
    <property type="entry name" value="Restrct_endonuc_typeI_TRD_sf"/>
</dbReference>
<comment type="similarity">
    <text evidence="1">Belongs to the type-I restriction system S methylase family.</text>
</comment>
<dbReference type="InterPro" id="IPR000055">
    <property type="entry name" value="Restrct_endonuc_typeI_TRD"/>
</dbReference>
<accession>A0ABN4FL53</accession>
<dbReference type="Gene3D" id="3.90.220.20">
    <property type="entry name" value="DNA methylase specificity domains"/>
    <property type="match status" value="1"/>
</dbReference>
<dbReference type="SUPFAM" id="SSF116734">
    <property type="entry name" value="DNA methylase specificity domain"/>
    <property type="match status" value="1"/>
</dbReference>
<dbReference type="RefSeq" id="WP_044453168.1">
    <property type="nucleotide sequence ID" value="NZ_CP010897.2"/>
</dbReference>
<evidence type="ECO:0000256" key="2">
    <source>
        <dbReference type="ARBA" id="ARBA00022747"/>
    </source>
</evidence>
<sequence>MNWILKSLVDVQAGHPFRGSVPLVEAGNAYALQMRDLSPSGDVTWKGLIRTAVDTGKPVQWLKPGDVVFVARGARNYAVCLRDVPGPTVCSPNFFLLRVKSPTLLPEFLAWQINRAPAQRYLASNAEGSDQLSIRRPVLEAMPLAVPPLHQQQIIVSLTEAVVREERQLHALIRNRQQQLDALALALFSHESPMN</sequence>
<dbReference type="EMBL" id="CP010897">
    <property type="protein sequence ID" value="AJP55820.1"/>
    <property type="molecule type" value="Genomic_DNA"/>
</dbReference>
<organism evidence="5 6">
    <name type="scientific">Pandoraea vervacti</name>
    <dbReference type="NCBI Taxonomy" id="656178"/>
    <lineage>
        <taxon>Bacteria</taxon>
        <taxon>Pseudomonadati</taxon>
        <taxon>Pseudomonadota</taxon>
        <taxon>Betaproteobacteria</taxon>
        <taxon>Burkholderiales</taxon>
        <taxon>Burkholderiaceae</taxon>
        <taxon>Pandoraea</taxon>
    </lineage>
</organism>
<dbReference type="Pfam" id="PF01420">
    <property type="entry name" value="Methylase_S"/>
    <property type="match status" value="1"/>
</dbReference>
<evidence type="ECO:0000313" key="5">
    <source>
        <dbReference type="EMBL" id="AJP55820.1"/>
    </source>
</evidence>
<proteinExistence type="inferred from homology"/>
<protein>
    <recommendedName>
        <fullName evidence="4">Type I restriction modification DNA specificity domain-containing protein</fullName>
    </recommendedName>
</protein>